<dbReference type="STRING" id="1423774.FD31_GL001288"/>
<sequence length="268" mass="32150">MRHAIMVIGYGDSKILQETINILDDTDIDFYIHWDKKYKLPKLNSVHSKLFFINRSKVYWGTDTQVIAEHRLFESVYNSKFNYDYVHLISSSDIPLMTRDYFKNFFKDDAYISFQNPVTELMRTRVKYYYPFRNVNIRNKICHVIFVSTAKLFNKLLGINRLKQGNEVRKGTNWISLRSNLLKEILEYPNYDMFLHSFLADEIYVQTILSRFNKNENKTYSARYIDWNRGQPYTFNLSNVRELKNLINTKYAFARKVTDVRVPLQIFK</sequence>
<reference evidence="6 7" key="1">
    <citation type="journal article" date="2015" name="Genome Announc.">
        <title>Expanding the biotechnology potential of lactobacilli through comparative genomics of 213 strains and associated genera.</title>
        <authorList>
            <person name="Sun Z."/>
            <person name="Harris H.M."/>
            <person name="McCann A."/>
            <person name="Guo C."/>
            <person name="Argimon S."/>
            <person name="Zhang W."/>
            <person name="Yang X."/>
            <person name="Jeffery I.B."/>
            <person name="Cooney J.C."/>
            <person name="Kagawa T.F."/>
            <person name="Liu W."/>
            <person name="Song Y."/>
            <person name="Salvetti E."/>
            <person name="Wrobel A."/>
            <person name="Rasinkangas P."/>
            <person name="Parkhill J."/>
            <person name="Rea M.C."/>
            <person name="O'Sullivan O."/>
            <person name="Ritari J."/>
            <person name="Douillard F.P."/>
            <person name="Paul Ross R."/>
            <person name="Yang R."/>
            <person name="Briner A.E."/>
            <person name="Felis G.E."/>
            <person name="de Vos W.M."/>
            <person name="Barrangou R."/>
            <person name="Klaenhammer T.R."/>
            <person name="Caufield P.W."/>
            <person name="Cui Y."/>
            <person name="Zhang H."/>
            <person name="O'Toole P.W."/>
        </authorList>
    </citation>
    <scope>NUCLEOTIDE SEQUENCE [LARGE SCALE GENOMIC DNA]</scope>
    <source>
        <strain evidence="6 7">DSM 16982</strain>
    </source>
</reference>
<accession>A0A0R1WBG1</accession>
<gene>
    <name evidence="6" type="ORF">FD31_GL001288</name>
</gene>
<keyword evidence="7" id="KW-1185">Reference proteome</keyword>
<dbReference type="RefSeq" id="WP_057892701.1">
    <property type="nucleotide sequence ID" value="NZ_AZFV01000024.1"/>
</dbReference>
<keyword evidence="4" id="KW-0472">Membrane</keyword>
<dbReference type="PATRIC" id="fig|1423774.3.peg.1339"/>
<evidence type="ECO:0000313" key="7">
    <source>
        <dbReference type="Proteomes" id="UP000051302"/>
    </source>
</evidence>
<keyword evidence="5" id="KW-0325">Glycoprotein</keyword>
<evidence type="ECO:0000256" key="2">
    <source>
        <dbReference type="ARBA" id="ARBA00022676"/>
    </source>
</evidence>
<protein>
    <recommendedName>
        <fullName evidence="8">Glycosyltransferase</fullName>
    </recommendedName>
</protein>
<comment type="subcellular location">
    <subcellularLocation>
        <location evidence="1">Membrane</location>
        <topology evidence="1">Single-pass type II membrane protein</topology>
    </subcellularLocation>
</comment>
<evidence type="ECO:0000256" key="5">
    <source>
        <dbReference type="ARBA" id="ARBA00023180"/>
    </source>
</evidence>
<comment type="caution">
    <text evidence="6">The sequence shown here is derived from an EMBL/GenBank/DDBJ whole genome shotgun (WGS) entry which is preliminary data.</text>
</comment>
<evidence type="ECO:0000256" key="1">
    <source>
        <dbReference type="ARBA" id="ARBA00004606"/>
    </source>
</evidence>
<keyword evidence="2" id="KW-0328">Glycosyltransferase</keyword>
<evidence type="ECO:0008006" key="8">
    <source>
        <dbReference type="Google" id="ProtNLM"/>
    </source>
</evidence>
<keyword evidence="3" id="KW-0808">Transferase</keyword>
<name>A0A0R1WBG1_9LACO</name>
<proteinExistence type="predicted"/>
<dbReference type="AlphaFoldDB" id="A0A0R1WBG1"/>
<dbReference type="PANTHER" id="PTHR31042:SF8">
    <property type="entry name" value="CORE-2_I-BRANCHING BETA-1,6-N-ACETYLGLUCOSAMINYLTRANSFERASE FAMILY PROTEIN"/>
    <property type="match status" value="1"/>
</dbReference>
<dbReference type="Pfam" id="PF02485">
    <property type="entry name" value="Branch"/>
    <property type="match status" value="1"/>
</dbReference>
<evidence type="ECO:0000256" key="3">
    <source>
        <dbReference type="ARBA" id="ARBA00022679"/>
    </source>
</evidence>
<evidence type="ECO:0000256" key="4">
    <source>
        <dbReference type="ARBA" id="ARBA00023136"/>
    </source>
</evidence>
<dbReference type="PANTHER" id="PTHR31042">
    <property type="entry name" value="CORE-2/I-BRANCHING BETA-1,6-N-ACETYLGLUCOSAMINYLTRANSFERASE FAMILY PROTEIN-RELATED"/>
    <property type="match status" value="1"/>
</dbReference>
<dbReference type="InterPro" id="IPR003406">
    <property type="entry name" value="Glyco_trans_14"/>
</dbReference>
<organism evidence="6 7">
    <name type="scientific">Companilactobacillus nantensis DSM 16982</name>
    <dbReference type="NCBI Taxonomy" id="1423774"/>
    <lineage>
        <taxon>Bacteria</taxon>
        <taxon>Bacillati</taxon>
        <taxon>Bacillota</taxon>
        <taxon>Bacilli</taxon>
        <taxon>Lactobacillales</taxon>
        <taxon>Lactobacillaceae</taxon>
        <taxon>Companilactobacillus</taxon>
    </lineage>
</organism>
<dbReference type="Proteomes" id="UP000051302">
    <property type="component" value="Unassembled WGS sequence"/>
</dbReference>
<dbReference type="GO" id="GO:0016757">
    <property type="term" value="F:glycosyltransferase activity"/>
    <property type="evidence" value="ECO:0007669"/>
    <property type="project" value="UniProtKB-KW"/>
</dbReference>
<dbReference type="InterPro" id="IPR044174">
    <property type="entry name" value="BC10-like"/>
</dbReference>
<dbReference type="EMBL" id="AZFV01000024">
    <property type="protein sequence ID" value="KRM15280.1"/>
    <property type="molecule type" value="Genomic_DNA"/>
</dbReference>
<dbReference type="GO" id="GO:0016020">
    <property type="term" value="C:membrane"/>
    <property type="evidence" value="ECO:0007669"/>
    <property type="project" value="UniProtKB-SubCell"/>
</dbReference>
<evidence type="ECO:0000313" key="6">
    <source>
        <dbReference type="EMBL" id="KRM15280.1"/>
    </source>
</evidence>